<keyword evidence="1" id="KW-0812">Transmembrane</keyword>
<dbReference type="AlphaFoldDB" id="A0A377KN23"/>
<keyword evidence="1" id="KW-0472">Membrane</keyword>
<keyword evidence="1" id="KW-1133">Transmembrane helix</keyword>
<protein>
    <submittedName>
        <fullName evidence="2">Uncharacterized protein</fullName>
    </submittedName>
</protein>
<feature type="transmembrane region" description="Helical" evidence="1">
    <location>
        <begin position="12"/>
        <end position="33"/>
    </location>
</feature>
<proteinExistence type="predicted"/>
<reference evidence="2 3" key="1">
    <citation type="submission" date="2018-06" db="EMBL/GenBank/DDBJ databases">
        <authorList>
            <consortium name="Pathogen Informatics"/>
            <person name="Doyle S."/>
        </authorList>
    </citation>
    <scope>NUCLEOTIDE SEQUENCE [LARGE SCALE GENOMIC DNA]</scope>
    <source>
        <strain evidence="2 3">NCTC8129</strain>
    </source>
</reference>
<feature type="transmembrane region" description="Helical" evidence="1">
    <location>
        <begin position="39"/>
        <end position="58"/>
    </location>
</feature>
<gene>
    <name evidence="2" type="ORF">NCTC8129_02754</name>
</gene>
<dbReference type="EMBL" id="UGIF01000002">
    <property type="protein sequence ID" value="STP30506.1"/>
    <property type="molecule type" value="Genomic_DNA"/>
</dbReference>
<organism evidence="2 3">
    <name type="scientific">Enterococcus durans</name>
    <dbReference type="NCBI Taxonomy" id="53345"/>
    <lineage>
        <taxon>Bacteria</taxon>
        <taxon>Bacillati</taxon>
        <taxon>Bacillota</taxon>
        <taxon>Bacilli</taxon>
        <taxon>Lactobacillales</taxon>
        <taxon>Enterococcaceae</taxon>
        <taxon>Enterococcus</taxon>
    </lineage>
</organism>
<evidence type="ECO:0000313" key="3">
    <source>
        <dbReference type="Proteomes" id="UP000254070"/>
    </source>
</evidence>
<accession>A0A377KN23</accession>
<name>A0A377KN23_9ENTE</name>
<evidence type="ECO:0000256" key="1">
    <source>
        <dbReference type="SAM" id="Phobius"/>
    </source>
</evidence>
<dbReference type="RefSeq" id="WP_115235839.1">
    <property type="nucleotide sequence ID" value="NZ_CABGIZ010000004.1"/>
</dbReference>
<dbReference type="Proteomes" id="UP000254070">
    <property type="component" value="Unassembled WGS sequence"/>
</dbReference>
<sequence>MYKTWILYTKKHPYASIIVIALVASLVGISIEYLVNRDFVSSGFWVTLFLVIGQMINVRRKNK</sequence>
<evidence type="ECO:0000313" key="2">
    <source>
        <dbReference type="EMBL" id="STP30506.1"/>
    </source>
</evidence>